<dbReference type="OMA" id="VMRCPKS"/>
<dbReference type="Gene3D" id="3.40.50.720">
    <property type="entry name" value="NAD(P)-binding Rossmann-like Domain"/>
    <property type="match status" value="1"/>
</dbReference>
<comment type="caution">
    <text evidence="2">The sequence shown here is derived from an EMBL/GenBank/DDBJ whole genome shotgun (WGS) entry which is preliminary data.</text>
</comment>
<dbReference type="OrthoDB" id="191139at2759"/>
<accession>A0A8T2UIT8</accession>
<evidence type="ECO:0000313" key="3">
    <source>
        <dbReference type="Proteomes" id="UP000825935"/>
    </source>
</evidence>
<dbReference type="PANTHER" id="PTHR48476:SF1">
    <property type="entry name" value="SHORT-CHAIN DEHYDROGENASE TIC 32, CHLOROPLASTIC-LIKE"/>
    <property type="match status" value="1"/>
</dbReference>
<dbReference type="Proteomes" id="UP000825935">
    <property type="component" value="Chromosome 6"/>
</dbReference>
<dbReference type="PRINTS" id="PR00080">
    <property type="entry name" value="SDRFAMILY"/>
</dbReference>
<gene>
    <name evidence="2" type="ORF">KP509_06G025800</name>
</gene>
<dbReference type="EMBL" id="CM035411">
    <property type="protein sequence ID" value="KAH7434608.1"/>
    <property type="molecule type" value="Genomic_DNA"/>
</dbReference>
<dbReference type="InterPro" id="IPR055280">
    <property type="entry name" value="TIC32"/>
</dbReference>
<protein>
    <submittedName>
        <fullName evidence="2">Uncharacterized protein</fullName>
    </submittedName>
</protein>
<dbReference type="SUPFAM" id="SSF51735">
    <property type="entry name" value="NAD(P)-binding Rossmann-fold domains"/>
    <property type="match status" value="1"/>
</dbReference>
<dbReference type="AlphaFoldDB" id="A0A8T2UIT8"/>
<dbReference type="InterPro" id="IPR036291">
    <property type="entry name" value="NAD(P)-bd_dom_sf"/>
</dbReference>
<organism evidence="2 3">
    <name type="scientific">Ceratopteris richardii</name>
    <name type="common">Triangle waterfern</name>
    <dbReference type="NCBI Taxonomy" id="49495"/>
    <lineage>
        <taxon>Eukaryota</taxon>
        <taxon>Viridiplantae</taxon>
        <taxon>Streptophyta</taxon>
        <taxon>Embryophyta</taxon>
        <taxon>Tracheophyta</taxon>
        <taxon>Polypodiopsida</taxon>
        <taxon>Polypodiidae</taxon>
        <taxon>Polypodiales</taxon>
        <taxon>Pteridineae</taxon>
        <taxon>Pteridaceae</taxon>
        <taxon>Parkerioideae</taxon>
        <taxon>Ceratopteris</taxon>
    </lineage>
</organism>
<dbReference type="InterPro" id="IPR002347">
    <property type="entry name" value="SDR_fam"/>
</dbReference>
<reference evidence="2" key="1">
    <citation type="submission" date="2021-08" db="EMBL/GenBank/DDBJ databases">
        <title>WGS assembly of Ceratopteris richardii.</title>
        <authorList>
            <person name="Marchant D.B."/>
            <person name="Chen G."/>
            <person name="Jenkins J."/>
            <person name="Shu S."/>
            <person name="Leebens-Mack J."/>
            <person name="Grimwood J."/>
            <person name="Schmutz J."/>
            <person name="Soltis P."/>
            <person name="Soltis D."/>
            <person name="Chen Z.-H."/>
        </authorList>
    </citation>
    <scope>NUCLEOTIDE SEQUENCE</scope>
    <source>
        <strain evidence="2">Whitten #5841</strain>
        <tissue evidence="2">Leaf</tissue>
    </source>
</reference>
<proteinExistence type="inferred from homology"/>
<evidence type="ECO:0000313" key="2">
    <source>
        <dbReference type="EMBL" id="KAH7434608.1"/>
    </source>
</evidence>
<dbReference type="PANTHER" id="PTHR48476">
    <property type="entry name" value="SHORT-CHAIN DEHYDROGENASE TIC 32, CHLOROPLASTIC-LIKE"/>
    <property type="match status" value="1"/>
</dbReference>
<name>A0A8T2UIT8_CERRI</name>
<comment type="similarity">
    <text evidence="1">Belongs to the short-chain dehydrogenases/reductases (SDR) family.</text>
</comment>
<dbReference type="Pfam" id="PF00106">
    <property type="entry name" value="adh_short"/>
    <property type="match status" value="1"/>
</dbReference>
<dbReference type="PRINTS" id="PR00081">
    <property type="entry name" value="GDHRDH"/>
</dbReference>
<sequence length="314" mass="33901">MVLGCGKPSSGFTWYSTAEEVTEGVDATNLTVIVTGASSGIGAETARVLAKRGAQVVMAVRNVSSGEDVKRRIVEEISNARLHVLALNLSSMESVRKFAKEFEAMSLPLNILINNAGVMACPYELSADGIEMQFATNHIGHFLLTKLLLDKMKQTALASGIEGRIVNVSSSVHSYTYRGGIRLDAVNDKSGYDSWSAYGQSKLSNILHAKELARHLQEEGVPITVNALHPGAIRTALQRHSRVVTLVHSFTSFLWKSVPQGAATTCFLALHPSVKGVSGKYFVDSKEAKPSAYAEDPKLAKSLWELSEKIIGTP</sequence>
<keyword evidence="3" id="KW-1185">Reference proteome</keyword>
<evidence type="ECO:0000256" key="1">
    <source>
        <dbReference type="RuleBase" id="RU000363"/>
    </source>
</evidence>
<dbReference type="CDD" id="cd05327">
    <property type="entry name" value="retinol-DH_like_SDR_c_like"/>
    <property type="match status" value="1"/>
</dbReference>